<dbReference type="Proteomes" id="UP000799753">
    <property type="component" value="Unassembled WGS sequence"/>
</dbReference>
<reference evidence="1" key="1">
    <citation type="journal article" date="2020" name="Stud. Mycol.">
        <title>101 Dothideomycetes genomes: a test case for predicting lifestyles and emergence of pathogens.</title>
        <authorList>
            <person name="Haridas S."/>
            <person name="Albert R."/>
            <person name="Binder M."/>
            <person name="Bloem J."/>
            <person name="Labutti K."/>
            <person name="Salamov A."/>
            <person name="Andreopoulos B."/>
            <person name="Baker S."/>
            <person name="Barry K."/>
            <person name="Bills G."/>
            <person name="Bluhm B."/>
            <person name="Cannon C."/>
            <person name="Castanera R."/>
            <person name="Culley D."/>
            <person name="Daum C."/>
            <person name="Ezra D."/>
            <person name="Gonzalez J."/>
            <person name="Henrissat B."/>
            <person name="Kuo A."/>
            <person name="Liang C."/>
            <person name="Lipzen A."/>
            <person name="Lutzoni F."/>
            <person name="Magnuson J."/>
            <person name="Mondo S."/>
            <person name="Nolan M."/>
            <person name="Ohm R."/>
            <person name="Pangilinan J."/>
            <person name="Park H.-J."/>
            <person name="Ramirez L."/>
            <person name="Alfaro M."/>
            <person name="Sun H."/>
            <person name="Tritt A."/>
            <person name="Yoshinaga Y."/>
            <person name="Zwiers L.-H."/>
            <person name="Turgeon B."/>
            <person name="Goodwin S."/>
            <person name="Spatafora J."/>
            <person name="Crous P."/>
            <person name="Grigoriev I."/>
        </authorList>
    </citation>
    <scope>NUCLEOTIDE SEQUENCE</scope>
    <source>
        <strain evidence="1">CBS 473.64</strain>
    </source>
</reference>
<dbReference type="OrthoDB" id="4738875at2759"/>
<accession>A0A6A6S573</accession>
<organism evidence="1 2">
    <name type="scientific">Massarina eburnea CBS 473.64</name>
    <dbReference type="NCBI Taxonomy" id="1395130"/>
    <lineage>
        <taxon>Eukaryota</taxon>
        <taxon>Fungi</taxon>
        <taxon>Dikarya</taxon>
        <taxon>Ascomycota</taxon>
        <taxon>Pezizomycotina</taxon>
        <taxon>Dothideomycetes</taxon>
        <taxon>Pleosporomycetidae</taxon>
        <taxon>Pleosporales</taxon>
        <taxon>Massarineae</taxon>
        <taxon>Massarinaceae</taxon>
        <taxon>Massarina</taxon>
    </lineage>
</organism>
<dbReference type="EMBL" id="MU006782">
    <property type="protein sequence ID" value="KAF2642231.1"/>
    <property type="molecule type" value="Genomic_DNA"/>
</dbReference>
<gene>
    <name evidence="1" type="ORF">P280DRAFT_548778</name>
</gene>
<evidence type="ECO:0000313" key="2">
    <source>
        <dbReference type="Proteomes" id="UP000799753"/>
    </source>
</evidence>
<keyword evidence="2" id="KW-1185">Reference proteome</keyword>
<protein>
    <submittedName>
        <fullName evidence="1">Uncharacterized protein</fullName>
    </submittedName>
</protein>
<name>A0A6A6S573_9PLEO</name>
<evidence type="ECO:0000313" key="1">
    <source>
        <dbReference type="EMBL" id="KAF2642231.1"/>
    </source>
</evidence>
<sequence>MIAGGKWIIYDRFVPDKPELTGDYWAMAEEKDFARCLFDGNVVPRFKAIRESKGNLAVLDLLIVD</sequence>
<dbReference type="AlphaFoldDB" id="A0A6A6S573"/>
<proteinExistence type="predicted"/>